<comment type="subunit">
    <text evidence="5">Homodimer.</text>
</comment>
<feature type="binding site" evidence="5">
    <location>
        <begin position="47"/>
        <end position="49"/>
    </location>
    <ligand>
        <name>3-dehydroquinate</name>
        <dbReference type="ChEBI" id="CHEBI:32364"/>
    </ligand>
</feature>
<keyword evidence="8" id="KW-1185">Reference proteome</keyword>
<dbReference type="NCBIfam" id="TIGR01093">
    <property type="entry name" value="aroD"/>
    <property type="match status" value="1"/>
</dbReference>
<feature type="binding site" evidence="5">
    <location>
        <position position="236"/>
    </location>
    <ligand>
        <name>3-dehydroquinate</name>
        <dbReference type="ChEBI" id="CHEBI:32364"/>
    </ligand>
</feature>
<evidence type="ECO:0000256" key="1">
    <source>
        <dbReference type="ARBA" id="ARBA00001864"/>
    </source>
</evidence>
<organism evidence="7 8">
    <name type="scientific">Thomasclavelia cocleata</name>
    <dbReference type="NCBI Taxonomy" id="69824"/>
    <lineage>
        <taxon>Bacteria</taxon>
        <taxon>Bacillati</taxon>
        <taxon>Bacillota</taxon>
        <taxon>Erysipelotrichia</taxon>
        <taxon>Erysipelotrichales</taxon>
        <taxon>Coprobacillaceae</taxon>
        <taxon>Thomasclavelia</taxon>
    </lineage>
</organism>
<evidence type="ECO:0000256" key="5">
    <source>
        <dbReference type="HAMAP-Rule" id="MF_00214"/>
    </source>
</evidence>
<dbReference type="EMBL" id="BLMI01000115">
    <property type="protein sequence ID" value="GFI40972.1"/>
    <property type="molecule type" value="Genomic_DNA"/>
</dbReference>
<comment type="catalytic activity">
    <reaction evidence="1 5">
        <text>3-dehydroquinate = 3-dehydroshikimate + H2O</text>
        <dbReference type="Rhea" id="RHEA:21096"/>
        <dbReference type="ChEBI" id="CHEBI:15377"/>
        <dbReference type="ChEBI" id="CHEBI:16630"/>
        <dbReference type="ChEBI" id="CHEBI:32364"/>
        <dbReference type="EC" id="4.2.1.10"/>
    </reaction>
</comment>
<dbReference type="EMBL" id="FOIN01000007">
    <property type="protein sequence ID" value="SET35063.1"/>
    <property type="molecule type" value="Genomic_DNA"/>
</dbReference>
<reference evidence="8" key="2">
    <citation type="submission" date="2016-10" db="EMBL/GenBank/DDBJ databases">
        <authorList>
            <person name="Varghese N."/>
            <person name="Submissions S."/>
        </authorList>
    </citation>
    <scope>NUCLEOTIDE SEQUENCE [LARGE SCALE GENOMIC DNA]</scope>
    <source>
        <strain evidence="8">DSM 1551</strain>
    </source>
</reference>
<feature type="active site" description="Schiff-base intermediate with substrate" evidence="5">
    <location>
        <position position="171"/>
    </location>
</feature>
<feature type="active site" description="Proton donor/acceptor" evidence="5">
    <location>
        <position position="144"/>
    </location>
</feature>
<dbReference type="InterPro" id="IPR013785">
    <property type="entry name" value="Aldolase_TIM"/>
</dbReference>
<gene>
    <name evidence="5 6" type="primary">aroD</name>
    <name evidence="6" type="ORF">IMSAGC017_01012</name>
    <name evidence="7" type="ORF">SAMN04489758_10755</name>
</gene>
<keyword evidence="2 5" id="KW-0057">Aromatic amino acid biosynthesis</keyword>
<dbReference type="UniPathway" id="UPA00053">
    <property type="reaction ID" value="UER00086"/>
</dbReference>
<feature type="binding site" evidence="5">
    <location>
        <position position="232"/>
    </location>
    <ligand>
        <name>3-dehydroquinate</name>
        <dbReference type="ChEBI" id="CHEBI:32364"/>
    </ligand>
</feature>
<dbReference type="Gene3D" id="3.20.20.70">
    <property type="entry name" value="Aldolase class I"/>
    <property type="match status" value="1"/>
</dbReference>
<dbReference type="Pfam" id="PF01487">
    <property type="entry name" value="DHquinase_I"/>
    <property type="match status" value="1"/>
</dbReference>
<dbReference type="HAMAP" id="MF_00214">
    <property type="entry name" value="AroD"/>
    <property type="match status" value="1"/>
</dbReference>
<evidence type="ECO:0000256" key="3">
    <source>
        <dbReference type="ARBA" id="ARBA00023239"/>
    </source>
</evidence>
<dbReference type="EC" id="4.2.1.10" evidence="5"/>
<sequence length="253" mass="28530">MSRICKVKDILIGEGIPKVCVPVISDNHQAIITDLIRLKDLEIDLIELRIDYFKDLLNHQKLNELFKMIASLEIKQALILTYRSVKEGGLGNLSYEEYINLYSLALESGAFDIYDVELSSGTNTIITLNNMIHESNCKVIMSNHDFTRTPSLDTMLEKIKQMDSLEADIIKLAVMPEDYKDVLLVLEMTLRANEIHDKPIVTMSMSNLGTATRILGEQFGSAITFGKDHDASALGQIDVRSLNMMLKIIHENN</sequence>
<evidence type="ECO:0000313" key="6">
    <source>
        <dbReference type="EMBL" id="GFI40972.1"/>
    </source>
</evidence>
<dbReference type="Proteomes" id="UP000198558">
    <property type="component" value="Unassembled WGS sequence"/>
</dbReference>
<comment type="pathway">
    <text evidence="5">Metabolic intermediate biosynthesis; chorismate biosynthesis; chorismate from D-erythrose 4-phosphate and phosphoenolpyruvate: step 3/7.</text>
</comment>
<dbReference type="GO" id="GO:0008652">
    <property type="term" value="P:amino acid biosynthetic process"/>
    <property type="evidence" value="ECO:0007669"/>
    <property type="project" value="UniProtKB-KW"/>
</dbReference>
<dbReference type="AlphaFoldDB" id="A0A1I0DS90"/>
<evidence type="ECO:0000256" key="2">
    <source>
        <dbReference type="ARBA" id="ARBA00023141"/>
    </source>
</evidence>
<evidence type="ECO:0000313" key="7">
    <source>
        <dbReference type="EMBL" id="SET35063.1"/>
    </source>
</evidence>
<dbReference type="GO" id="GO:0009073">
    <property type="term" value="P:aromatic amino acid family biosynthetic process"/>
    <property type="evidence" value="ECO:0007669"/>
    <property type="project" value="UniProtKB-KW"/>
</dbReference>
<dbReference type="GO" id="GO:0003855">
    <property type="term" value="F:3-dehydroquinate dehydratase activity"/>
    <property type="evidence" value="ECO:0007669"/>
    <property type="project" value="UniProtKB-UniRule"/>
</dbReference>
<proteinExistence type="inferred from homology"/>
<dbReference type="GO" id="GO:0009423">
    <property type="term" value="P:chorismate biosynthetic process"/>
    <property type="evidence" value="ECO:0007669"/>
    <property type="project" value="UniProtKB-UniRule"/>
</dbReference>
<comment type="similarity">
    <text evidence="5">Belongs to the type-I 3-dehydroquinase family.</text>
</comment>
<evidence type="ECO:0000256" key="4">
    <source>
        <dbReference type="ARBA" id="ARBA00023270"/>
    </source>
</evidence>
<dbReference type="GO" id="GO:0046279">
    <property type="term" value="P:3,4-dihydroxybenzoate biosynthetic process"/>
    <property type="evidence" value="ECO:0007669"/>
    <property type="project" value="TreeGrafter"/>
</dbReference>
<evidence type="ECO:0000313" key="9">
    <source>
        <dbReference type="Proteomes" id="UP000490821"/>
    </source>
</evidence>
<dbReference type="InterPro" id="IPR001381">
    <property type="entry name" value="DHquinase_I"/>
</dbReference>
<dbReference type="OrthoDB" id="9813659at2"/>
<name>A0A1I0DS90_9FIRM</name>
<dbReference type="RefSeq" id="WP_092353054.1">
    <property type="nucleotide sequence ID" value="NZ_BLMI01000115.1"/>
</dbReference>
<keyword evidence="3 5" id="KW-0456">Lyase</keyword>
<dbReference type="PANTHER" id="PTHR43699">
    <property type="entry name" value="3-DEHYDROQUINATE DEHYDRATASE"/>
    <property type="match status" value="1"/>
</dbReference>
<dbReference type="PROSITE" id="PS01028">
    <property type="entry name" value="DEHYDROQUINASE_I"/>
    <property type="match status" value="1"/>
</dbReference>
<dbReference type="Proteomes" id="UP000490821">
    <property type="component" value="Unassembled WGS sequence"/>
</dbReference>
<comment type="caution">
    <text evidence="5">Lacks conserved residue(s) required for the propagation of feature annotation.</text>
</comment>
<keyword evidence="4 5" id="KW-0704">Schiff base</keyword>
<dbReference type="InterPro" id="IPR018508">
    <property type="entry name" value="3-dehydroquinate_DH_AS"/>
</dbReference>
<dbReference type="GeneID" id="78287989"/>
<dbReference type="FunFam" id="3.20.20.70:FF:000047">
    <property type="entry name" value="3-dehydroquinate dehydratase"/>
    <property type="match status" value="1"/>
</dbReference>
<accession>A0A1I0DS90</accession>
<dbReference type="SUPFAM" id="SSF51569">
    <property type="entry name" value="Aldolase"/>
    <property type="match status" value="1"/>
</dbReference>
<protein>
    <recommendedName>
        <fullName evidence="5">3-dehydroquinate dehydratase</fullName>
        <shortName evidence="5">3-dehydroquinase</shortName>
        <ecNumber evidence="5">4.2.1.10</ecNumber>
    </recommendedName>
    <alternativeName>
        <fullName evidence="5">Type I DHQase</fullName>
    </alternativeName>
    <alternativeName>
        <fullName evidence="5">Type I dehydroquinase</fullName>
        <shortName evidence="5">DHQ1</shortName>
    </alternativeName>
</protein>
<dbReference type="CDD" id="cd00502">
    <property type="entry name" value="DHQase_I"/>
    <property type="match status" value="1"/>
</dbReference>
<dbReference type="InterPro" id="IPR050146">
    <property type="entry name" value="Type-I_3-dehydroquinase"/>
</dbReference>
<keyword evidence="5" id="KW-0028">Amino-acid biosynthesis</keyword>
<comment type="function">
    <text evidence="5">Involved in the third step of the chorismate pathway, which leads to the biosynthesis of aromatic amino acids. Catalyzes the cis-dehydration of 3-dehydroquinate (DHQ) and introduces the first double bond of the aromatic ring to yield 3-dehydroshikimate.</text>
</comment>
<reference evidence="7" key="1">
    <citation type="submission" date="2016-10" db="EMBL/GenBank/DDBJ databases">
        <authorList>
            <person name="de Groot N.N."/>
        </authorList>
    </citation>
    <scope>NUCLEOTIDE SEQUENCE [LARGE SCALE GENOMIC DNA]</scope>
    <source>
        <strain evidence="7">DSM 1551</strain>
    </source>
</reference>
<evidence type="ECO:0000313" key="8">
    <source>
        <dbReference type="Proteomes" id="UP000198558"/>
    </source>
</evidence>
<reference evidence="6 9" key="3">
    <citation type="journal article" date="2020" name="Microbiome">
        <title>Single-cell genomics of uncultured bacteria reveals dietary fiber responders in the mouse gut microbiota.</title>
        <authorList>
            <person name="Chijiiwa R."/>
            <person name="Hosokawa M."/>
            <person name="Kogawa M."/>
            <person name="Nishikawa Y."/>
            <person name="Ide K."/>
            <person name="Sakanashi C."/>
            <person name="Takahashi K."/>
            <person name="Takeyama H."/>
        </authorList>
    </citation>
    <scope>NUCLEOTIDE SEQUENCE [LARGE SCALE GENOMIC DNA]</scope>
    <source>
        <strain evidence="6">IMSAGC_017</strain>
    </source>
</reference>
<feature type="binding site" evidence="5">
    <location>
        <position position="83"/>
    </location>
    <ligand>
        <name>3-dehydroquinate</name>
        <dbReference type="ChEBI" id="CHEBI:32364"/>
    </ligand>
</feature>
<feature type="binding site" evidence="5">
    <location>
        <position position="213"/>
    </location>
    <ligand>
        <name>3-dehydroquinate</name>
        <dbReference type="ChEBI" id="CHEBI:32364"/>
    </ligand>
</feature>
<dbReference type="PANTHER" id="PTHR43699:SF1">
    <property type="entry name" value="3-DEHYDROQUINATE DEHYDRATASE"/>
    <property type="match status" value="1"/>
</dbReference>